<dbReference type="RefSeq" id="WP_231440323.1">
    <property type="nucleotide sequence ID" value="NZ_JAJOMB010000004.1"/>
</dbReference>
<dbReference type="EMBL" id="JAJOMB010000004">
    <property type="protein sequence ID" value="MCD5311145.1"/>
    <property type="molecule type" value="Genomic_DNA"/>
</dbReference>
<keyword evidence="2" id="KW-1185">Reference proteome</keyword>
<dbReference type="Proteomes" id="UP001138997">
    <property type="component" value="Unassembled WGS sequence"/>
</dbReference>
<dbReference type="AlphaFoldDB" id="A0A9X1NCG1"/>
<sequence length="174" mass="19318">MNELAQMKPLTLARALDSRQSSSKDIDKQEHLALVQLITARTISVADQIKPAELAQLWTASMSTLKAAEEVGVLTTEEGIIRRLNFIAALLLKLPAPTVAQITNVNEVVDSGLRQIPVSIEDARDLAPIWRELEIAQIRTLRSAKNLLTPMLLIKRKLPNARLSGWEEVFPLLP</sequence>
<reference evidence="1" key="1">
    <citation type="submission" date="2021-11" db="EMBL/GenBank/DDBJ databases">
        <title>Streptomyces corallinus and Kineosporia corallina sp. nov., two new coral-derived marine actinobacteria.</title>
        <authorList>
            <person name="Buangrab K."/>
            <person name="Sutthacheep M."/>
            <person name="Yeemin T."/>
            <person name="Harunari E."/>
            <person name="Igarashi Y."/>
            <person name="Sripreechasak P."/>
            <person name="Kanchanasin P."/>
            <person name="Tanasupawat S."/>
            <person name="Phongsopitanun W."/>
        </authorList>
    </citation>
    <scope>NUCLEOTIDE SEQUENCE</scope>
    <source>
        <strain evidence="1">JCM 31032</strain>
    </source>
</reference>
<name>A0A9X1NCG1_9ACTN</name>
<evidence type="ECO:0000313" key="2">
    <source>
        <dbReference type="Proteomes" id="UP001138997"/>
    </source>
</evidence>
<protein>
    <submittedName>
        <fullName evidence="1">Uncharacterized protein</fullName>
    </submittedName>
</protein>
<gene>
    <name evidence="1" type="ORF">LR394_09570</name>
</gene>
<evidence type="ECO:0000313" key="1">
    <source>
        <dbReference type="EMBL" id="MCD5311145.1"/>
    </source>
</evidence>
<comment type="caution">
    <text evidence="1">The sequence shown here is derived from an EMBL/GenBank/DDBJ whole genome shotgun (WGS) entry which is preliminary data.</text>
</comment>
<proteinExistence type="predicted"/>
<organism evidence="1 2">
    <name type="scientific">Kineosporia babensis</name>
    <dbReference type="NCBI Taxonomy" id="499548"/>
    <lineage>
        <taxon>Bacteria</taxon>
        <taxon>Bacillati</taxon>
        <taxon>Actinomycetota</taxon>
        <taxon>Actinomycetes</taxon>
        <taxon>Kineosporiales</taxon>
        <taxon>Kineosporiaceae</taxon>
        <taxon>Kineosporia</taxon>
    </lineage>
</organism>
<accession>A0A9X1NCG1</accession>